<evidence type="ECO:0000313" key="3">
    <source>
        <dbReference type="Proteomes" id="UP000305041"/>
    </source>
</evidence>
<dbReference type="Proteomes" id="UP000305041">
    <property type="component" value="Unassembled WGS sequence"/>
</dbReference>
<feature type="transmembrane region" description="Helical" evidence="1">
    <location>
        <begin position="93"/>
        <end position="113"/>
    </location>
</feature>
<protein>
    <submittedName>
        <fullName evidence="2">Uncharacterized protein</fullName>
    </submittedName>
</protein>
<feature type="transmembrane region" description="Helical" evidence="1">
    <location>
        <begin position="7"/>
        <end position="31"/>
    </location>
</feature>
<keyword evidence="3" id="KW-1185">Reference proteome</keyword>
<name>A0ABY2UYB3_9RHOB</name>
<gene>
    <name evidence="2" type="ORF">FEE96_04910</name>
</gene>
<accession>A0ABY2UYB3</accession>
<sequence>MEIDWDSALYILLVTALTTSPALLAIPWIWFTKSPKVRCILRLVLLAAITVPVASAGLFALATGLCDQGHIDQQFAECGWIPSAVSGYGSLSLWYVFVALPPLLGLVCVWIEFRHWRNG</sequence>
<keyword evidence="1" id="KW-0472">Membrane</keyword>
<reference evidence="2 3" key="1">
    <citation type="submission" date="2019-05" db="EMBL/GenBank/DDBJ databases">
        <title>Draft genome sequence of Pelagicola sp. DSW4-44.</title>
        <authorList>
            <person name="Oh J."/>
        </authorList>
    </citation>
    <scope>NUCLEOTIDE SEQUENCE [LARGE SCALE GENOMIC DNA]</scope>
    <source>
        <strain evidence="2 3">DSW4-44</strain>
    </source>
</reference>
<organism evidence="2 3">
    <name type="scientific">Parasedimentitalea maritima</name>
    <dbReference type="NCBI Taxonomy" id="2578117"/>
    <lineage>
        <taxon>Bacteria</taxon>
        <taxon>Pseudomonadati</taxon>
        <taxon>Pseudomonadota</taxon>
        <taxon>Alphaproteobacteria</taxon>
        <taxon>Rhodobacterales</taxon>
        <taxon>Paracoccaceae</taxon>
        <taxon>Parasedimentitalea</taxon>
    </lineage>
</organism>
<keyword evidence="1" id="KW-0812">Transmembrane</keyword>
<evidence type="ECO:0000256" key="1">
    <source>
        <dbReference type="SAM" id="Phobius"/>
    </source>
</evidence>
<comment type="caution">
    <text evidence="2">The sequence shown here is derived from an EMBL/GenBank/DDBJ whole genome shotgun (WGS) entry which is preliminary data.</text>
</comment>
<dbReference type="EMBL" id="VAUA01000002">
    <property type="protein sequence ID" value="TLP67872.1"/>
    <property type="molecule type" value="Genomic_DNA"/>
</dbReference>
<feature type="transmembrane region" description="Helical" evidence="1">
    <location>
        <begin position="43"/>
        <end position="62"/>
    </location>
</feature>
<keyword evidence="1" id="KW-1133">Transmembrane helix</keyword>
<proteinExistence type="predicted"/>
<evidence type="ECO:0000313" key="2">
    <source>
        <dbReference type="EMBL" id="TLP67872.1"/>
    </source>
</evidence>